<dbReference type="PANTHER" id="PTHR46181:SF3">
    <property type="entry name" value="MITOCHONDRIAL GLYCINE TRANSPORTER"/>
    <property type="match status" value="1"/>
</dbReference>
<comment type="similarity">
    <text evidence="10">Belongs to the mitochondrial carrier (TC 2.A.29) family. SLC25A38 subfamily.</text>
</comment>
<keyword evidence="7 10" id="KW-0496">Mitochondrion</keyword>
<protein>
    <recommendedName>
        <fullName evidence="10">Mitochondrial glycine transporter</fullName>
    </recommendedName>
    <alternativeName>
        <fullName evidence="10">Solute carrier family 25 member 38 homolog</fullName>
    </alternativeName>
</protein>
<dbReference type="PRINTS" id="PR00926">
    <property type="entry name" value="MITOCARRIER"/>
</dbReference>
<dbReference type="GO" id="GO:1904983">
    <property type="term" value="P:glycine import into mitochondrion"/>
    <property type="evidence" value="ECO:0007669"/>
    <property type="project" value="UniProtKB-UniRule"/>
</dbReference>
<dbReference type="HAMAP" id="MF_03064">
    <property type="entry name" value="SLC25A38"/>
    <property type="match status" value="1"/>
</dbReference>
<keyword evidence="8 10" id="KW-0472">Membrane</keyword>
<name>A0A9W8HWQ9_9FUNG</name>
<evidence type="ECO:0000256" key="5">
    <source>
        <dbReference type="ARBA" id="ARBA00022792"/>
    </source>
</evidence>
<dbReference type="Pfam" id="PF00153">
    <property type="entry name" value="Mito_carr"/>
    <property type="match status" value="3"/>
</dbReference>
<keyword evidence="6 10" id="KW-1133">Transmembrane helix</keyword>
<keyword evidence="4 10" id="KW-0677">Repeat</keyword>
<evidence type="ECO:0000256" key="8">
    <source>
        <dbReference type="ARBA" id="ARBA00023136"/>
    </source>
</evidence>
<accession>A0A9W8HWQ9</accession>
<dbReference type="AlphaFoldDB" id="A0A9W8HWQ9"/>
<dbReference type="PANTHER" id="PTHR46181">
    <property type="entry name" value="MITOCHONDRIAL GLYCINE TRANSPORTER"/>
    <property type="match status" value="1"/>
</dbReference>
<feature type="repeat" description="Solcar" evidence="11">
    <location>
        <begin position="114"/>
        <end position="198"/>
    </location>
</feature>
<dbReference type="InterPro" id="IPR023395">
    <property type="entry name" value="MCP_dom_sf"/>
</dbReference>
<evidence type="ECO:0000256" key="6">
    <source>
        <dbReference type="ARBA" id="ARBA00022989"/>
    </source>
</evidence>
<evidence type="ECO:0000256" key="2">
    <source>
        <dbReference type="ARBA" id="ARBA00022448"/>
    </source>
</evidence>
<evidence type="ECO:0000256" key="9">
    <source>
        <dbReference type="ARBA" id="ARBA00034060"/>
    </source>
</evidence>
<comment type="catalytic activity">
    <reaction evidence="9 10">
        <text>glycine(in) = glycine(out)</text>
        <dbReference type="Rhea" id="RHEA:70715"/>
        <dbReference type="ChEBI" id="CHEBI:57305"/>
    </reaction>
</comment>
<dbReference type="InterPro" id="IPR002067">
    <property type="entry name" value="MCP"/>
</dbReference>
<dbReference type="InterPro" id="IPR018108">
    <property type="entry name" value="MCP_transmembrane"/>
</dbReference>
<evidence type="ECO:0000256" key="4">
    <source>
        <dbReference type="ARBA" id="ARBA00022737"/>
    </source>
</evidence>
<gene>
    <name evidence="12" type="ORF">H4R20_001824</name>
</gene>
<reference evidence="12" key="1">
    <citation type="submission" date="2022-07" db="EMBL/GenBank/DDBJ databases">
        <title>Phylogenomic reconstructions and comparative analyses of Kickxellomycotina fungi.</title>
        <authorList>
            <person name="Reynolds N.K."/>
            <person name="Stajich J.E."/>
            <person name="Barry K."/>
            <person name="Grigoriev I.V."/>
            <person name="Crous P."/>
            <person name="Smith M.E."/>
        </authorList>
    </citation>
    <scope>NUCLEOTIDE SEQUENCE</scope>
    <source>
        <strain evidence="12">NRRL 1565</strain>
    </source>
</reference>
<comment type="caution">
    <text evidence="12">The sequence shown here is derived from an EMBL/GenBank/DDBJ whole genome shotgun (WGS) entry which is preliminary data.</text>
</comment>
<comment type="function">
    <text evidence="10">Mitochondrial glycine transporter that imports glycine into the mitochondrial matrix. Plays an important role in providing glycine for the first enzymatic step in heme biosynthesis, the condensation of glycine with succinyl-CoA to produce 5-aminolevulinate (ALA) in the miochondrial matrix.</text>
</comment>
<evidence type="ECO:0000256" key="1">
    <source>
        <dbReference type="ARBA" id="ARBA00004225"/>
    </source>
</evidence>
<dbReference type="GO" id="GO:0005743">
    <property type="term" value="C:mitochondrial inner membrane"/>
    <property type="evidence" value="ECO:0007669"/>
    <property type="project" value="UniProtKB-SubCell"/>
</dbReference>
<dbReference type="SUPFAM" id="SSF103506">
    <property type="entry name" value="Mitochondrial carrier"/>
    <property type="match status" value="1"/>
</dbReference>
<comment type="subcellular location">
    <subcellularLocation>
        <location evidence="10">Mitochondrion inner membrane</location>
        <topology evidence="10">Multi-pass membrane protein</topology>
    </subcellularLocation>
    <subcellularLocation>
        <location evidence="1">Mitochondrion membrane</location>
        <topology evidence="1">Multi-pass membrane protein</topology>
    </subcellularLocation>
</comment>
<dbReference type="PROSITE" id="PS50920">
    <property type="entry name" value="SOLCAR"/>
    <property type="match status" value="3"/>
</dbReference>
<evidence type="ECO:0000313" key="13">
    <source>
        <dbReference type="Proteomes" id="UP001140094"/>
    </source>
</evidence>
<keyword evidence="5 10" id="KW-0999">Mitochondrion inner membrane</keyword>
<evidence type="ECO:0000313" key="12">
    <source>
        <dbReference type="EMBL" id="KAJ2806090.1"/>
    </source>
</evidence>
<feature type="repeat" description="Solcar" evidence="11">
    <location>
        <begin position="7"/>
        <end position="97"/>
    </location>
</feature>
<dbReference type="Proteomes" id="UP001140094">
    <property type="component" value="Unassembled WGS sequence"/>
</dbReference>
<organism evidence="12 13">
    <name type="scientific">Coemansia guatemalensis</name>
    <dbReference type="NCBI Taxonomy" id="2761395"/>
    <lineage>
        <taxon>Eukaryota</taxon>
        <taxon>Fungi</taxon>
        <taxon>Fungi incertae sedis</taxon>
        <taxon>Zoopagomycota</taxon>
        <taxon>Kickxellomycotina</taxon>
        <taxon>Kickxellomycetes</taxon>
        <taxon>Kickxellales</taxon>
        <taxon>Kickxellaceae</taxon>
        <taxon>Coemansia</taxon>
    </lineage>
</organism>
<dbReference type="OrthoDB" id="1924968at2759"/>
<evidence type="ECO:0000256" key="3">
    <source>
        <dbReference type="ARBA" id="ARBA00022692"/>
    </source>
</evidence>
<evidence type="ECO:0000256" key="7">
    <source>
        <dbReference type="ARBA" id="ARBA00023128"/>
    </source>
</evidence>
<keyword evidence="3 10" id="KW-0812">Transmembrane</keyword>
<evidence type="ECO:0000256" key="11">
    <source>
        <dbReference type="PROSITE-ProRule" id="PRU00282"/>
    </source>
</evidence>
<keyword evidence="13" id="KW-1185">Reference proteome</keyword>
<dbReference type="Gene3D" id="1.50.40.10">
    <property type="entry name" value="Mitochondrial carrier domain"/>
    <property type="match status" value="1"/>
</dbReference>
<feature type="repeat" description="Solcar" evidence="11">
    <location>
        <begin position="211"/>
        <end position="295"/>
    </location>
</feature>
<dbReference type="InterPro" id="IPR030847">
    <property type="entry name" value="Hem25/SLC25A38"/>
</dbReference>
<proteinExistence type="inferred from homology"/>
<evidence type="ECO:0000256" key="10">
    <source>
        <dbReference type="HAMAP-Rule" id="MF_03064"/>
    </source>
</evidence>
<keyword evidence="2 10" id="KW-0813">Transport</keyword>
<dbReference type="PROSITE" id="PS51257">
    <property type="entry name" value="PROKAR_LIPOPROTEIN"/>
    <property type="match status" value="1"/>
</dbReference>
<dbReference type="GO" id="GO:0015187">
    <property type="term" value="F:glycine transmembrane transporter activity"/>
    <property type="evidence" value="ECO:0007669"/>
    <property type="project" value="UniProtKB-UniRule"/>
</dbReference>
<dbReference type="EMBL" id="JANBUO010000227">
    <property type="protein sequence ID" value="KAJ2806090.1"/>
    <property type="molecule type" value="Genomic_DNA"/>
</dbReference>
<sequence>MGADKKPGSIVHLGAGAVSGVTSCVLLQPFDLIKTRLQQQQGGAGGGRGISAITTTVRNVIMSDGARGLWRGTVPSLIRNAPGTSLYFYFLNHTKGLCLAAEKRLAHDPTKAKISATGNMIIGASSRAFAGFLLMPGTVLKVQYESSLYRYTGILGAVNEIWRKGGVRGFFIGAVPTAIRDAPYAGLYLLLYEAFKGQERAIAQRKNVLLAETTVTMVAGVAAGLAASYITQPFDMIKTRMQLCPQEYRTVLQSFGKIFSEESFQGFFRGISLRVLRKGIQASLVFTLYEWVLRTSATKGNSHSSSSETEPSAKLKA</sequence>